<keyword evidence="3 7" id="KW-0812">Transmembrane</keyword>
<evidence type="ECO:0000259" key="8">
    <source>
        <dbReference type="Pfam" id="PF04024"/>
    </source>
</evidence>
<accession>A0A1T4Z3R8</accession>
<dbReference type="GO" id="GO:0005886">
    <property type="term" value="C:plasma membrane"/>
    <property type="evidence" value="ECO:0007669"/>
    <property type="project" value="UniProtKB-SubCell"/>
</dbReference>
<keyword evidence="2" id="KW-1003">Cell membrane</keyword>
<feature type="transmembrane region" description="Helical" evidence="7">
    <location>
        <begin position="117"/>
        <end position="139"/>
    </location>
</feature>
<feature type="transmembrane region" description="Helical" evidence="7">
    <location>
        <begin position="289"/>
        <end position="310"/>
    </location>
</feature>
<evidence type="ECO:0000256" key="2">
    <source>
        <dbReference type="ARBA" id="ARBA00022475"/>
    </source>
</evidence>
<proteinExistence type="predicted"/>
<dbReference type="Pfam" id="PF04024">
    <property type="entry name" value="PspC"/>
    <property type="match status" value="1"/>
</dbReference>
<feature type="transmembrane region" description="Helical" evidence="7">
    <location>
        <begin position="263"/>
        <end position="282"/>
    </location>
</feature>
<evidence type="ECO:0000256" key="5">
    <source>
        <dbReference type="ARBA" id="ARBA00023136"/>
    </source>
</evidence>
<feature type="region of interest" description="Disordered" evidence="6">
    <location>
        <begin position="145"/>
        <end position="228"/>
    </location>
</feature>
<organism evidence="9 10">
    <name type="scientific">Aeromicrobium choanae</name>
    <dbReference type="NCBI Taxonomy" id="1736691"/>
    <lineage>
        <taxon>Bacteria</taxon>
        <taxon>Bacillati</taxon>
        <taxon>Actinomycetota</taxon>
        <taxon>Actinomycetes</taxon>
        <taxon>Propionibacteriales</taxon>
        <taxon>Nocardioidaceae</taxon>
        <taxon>Aeromicrobium</taxon>
    </lineage>
</organism>
<dbReference type="AlphaFoldDB" id="A0A1T4Z3R8"/>
<evidence type="ECO:0000256" key="4">
    <source>
        <dbReference type="ARBA" id="ARBA00022989"/>
    </source>
</evidence>
<dbReference type="PANTHER" id="PTHR33885">
    <property type="entry name" value="PHAGE SHOCK PROTEIN C"/>
    <property type="match status" value="1"/>
</dbReference>
<dbReference type="STRING" id="1736691.SAMN06295964_2047"/>
<evidence type="ECO:0000256" key="7">
    <source>
        <dbReference type="SAM" id="Phobius"/>
    </source>
</evidence>
<evidence type="ECO:0000256" key="1">
    <source>
        <dbReference type="ARBA" id="ARBA00004162"/>
    </source>
</evidence>
<feature type="compositionally biased region" description="Pro residues" evidence="6">
    <location>
        <begin position="208"/>
        <end position="227"/>
    </location>
</feature>
<evidence type="ECO:0000313" key="10">
    <source>
        <dbReference type="Proteomes" id="UP000191040"/>
    </source>
</evidence>
<keyword evidence="5 7" id="KW-0472">Membrane</keyword>
<dbReference type="PANTHER" id="PTHR33885:SF3">
    <property type="entry name" value="PHAGE SHOCK PROTEIN C"/>
    <property type="match status" value="1"/>
</dbReference>
<keyword evidence="10" id="KW-1185">Reference proteome</keyword>
<feature type="compositionally biased region" description="Pro residues" evidence="6">
    <location>
        <begin position="150"/>
        <end position="159"/>
    </location>
</feature>
<dbReference type="InterPro" id="IPR052027">
    <property type="entry name" value="PspC"/>
</dbReference>
<gene>
    <name evidence="9" type="ORF">SAMN06295964_2047</name>
</gene>
<dbReference type="RefSeq" id="WP_172806323.1">
    <property type="nucleotide sequence ID" value="NZ_LT796768.1"/>
</dbReference>
<keyword evidence="4 7" id="KW-1133">Transmembrane helix</keyword>
<evidence type="ECO:0000313" key="9">
    <source>
        <dbReference type="EMBL" id="SKB08195.1"/>
    </source>
</evidence>
<sequence>MSSPTSGSQLDALRRSTGDKLLGGISGGVARALNIDPVIVRIGFVVLTVAGFAGPILYGACWLLIPAEGSERSVLGEAFDLKSDSQLRSIGLIVAGIIALAAVLGDTAWGFGGWFWWPVWTLVWLAVPVAIAVLVWRLVTRSRHQGSPPQFAPPPPYQPGPSAEAFAASGEATTTSLTGDDEMTTPLMPDASDTGEHTAEHTAVLHEPGPPGQPPGPPPTPVMPPARPRQRWSPALLLLTLSAIIAAMGALGLWSIVQEPLDAAIYPAVALGIVAAGLFVGTRIGHPGALVPLGVLLIPVLAVASVAPNLSAGDIDLRPTTAAAIAEPIEQGFGRVQVDLTSIQDPQTLTGRTLEIENGVGETLVVVPEGLDVAVETRLSAGGRIEVFDRVADGQNPSLDRPSDAPGAYRIVINGTAGEIQVVRR</sequence>
<feature type="transmembrane region" description="Helical" evidence="7">
    <location>
        <begin position="86"/>
        <end position="105"/>
    </location>
</feature>
<feature type="domain" description="Phage shock protein PspC N-terminal" evidence="8">
    <location>
        <begin position="13"/>
        <end position="68"/>
    </location>
</feature>
<protein>
    <submittedName>
        <fullName evidence="9">Phage shock protein C (PspC) family protein</fullName>
    </submittedName>
</protein>
<dbReference type="InterPro" id="IPR007168">
    <property type="entry name" value="Phageshock_PspC_N"/>
</dbReference>
<feature type="transmembrane region" description="Helical" evidence="7">
    <location>
        <begin position="235"/>
        <end position="257"/>
    </location>
</feature>
<evidence type="ECO:0000256" key="3">
    <source>
        <dbReference type="ARBA" id="ARBA00022692"/>
    </source>
</evidence>
<name>A0A1T4Z3R8_9ACTN</name>
<dbReference type="Proteomes" id="UP000191040">
    <property type="component" value="Chromosome I"/>
</dbReference>
<reference evidence="10" key="1">
    <citation type="submission" date="2017-02" db="EMBL/GenBank/DDBJ databases">
        <authorList>
            <person name="Varghese N."/>
            <person name="Submissions S."/>
        </authorList>
    </citation>
    <scope>NUCLEOTIDE SEQUENCE [LARGE SCALE GENOMIC DNA]</scope>
    <source>
        <strain evidence="10">9H-4</strain>
    </source>
</reference>
<comment type="subcellular location">
    <subcellularLocation>
        <location evidence="1">Cell membrane</location>
        <topology evidence="1">Single-pass membrane protein</topology>
    </subcellularLocation>
</comment>
<feature type="transmembrane region" description="Helical" evidence="7">
    <location>
        <begin position="38"/>
        <end position="65"/>
    </location>
</feature>
<evidence type="ECO:0000256" key="6">
    <source>
        <dbReference type="SAM" id="MobiDB-lite"/>
    </source>
</evidence>
<feature type="compositionally biased region" description="Basic and acidic residues" evidence="6">
    <location>
        <begin position="194"/>
        <end position="204"/>
    </location>
</feature>
<dbReference type="EMBL" id="LT796768">
    <property type="protein sequence ID" value="SKB08195.1"/>
    <property type="molecule type" value="Genomic_DNA"/>
</dbReference>